<evidence type="ECO:0000256" key="4">
    <source>
        <dbReference type="ARBA" id="ARBA00023194"/>
    </source>
</evidence>
<feature type="domain" description="TauD/TfdA-like" evidence="5">
    <location>
        <begin position="29"/>
        <end position="229"/>
    </location>
</feature>
<dbReference type="PANTHER" id="PTHR10696:SF56">
    <property type="entry name" value="TAUD_TFDA-LIKE DOMAIN-CONTAINING PROTEIN"/>
    <property type="match status" value="1"/>
</dbReference>
<proteinExistence type="predicted"/>
<dbReference type="GO" id="GO:0051213">
    <property type="term" value="F:dioxygenase activity"/>
    <property type="evidence" value="ECO:0007669"/>
    <property type="project" value="UniProtKB-KW"/>
</dbReference>
<evidence type="ECO:0000313" key="6">
    <source>
        <dbReference type="EMBL" id="MFI6498164.1"/>
    </source>
</evidence>
<name>A0ABW7YS71_9ACTN</name>
<gene>
    <name evidence="6" type="ORF">ACIBG2_12295</name>
</gene>
<evidence type="ECO:0000313" key="7">
    <source>
        <dbReference type="Proteomes" id="UP001612741"/>
    </source>
</evidence>
<dbReference type="InterPro" id="IPR003819">
    <property type="entry name" value="TauD/TfdA-like"/>
</dbReference>
<keyword evidence="3" id="KW-0408">Iron</keyword>
<dbReference type="InterPro" id="IPR050411">
    <property type="entry name" value="AlphaKG_dependent_hydroxylases"/>
</dbReference>
<accession>A0ABW7YS71</accession>
<keyword evidence="6" id="KW-0223">Dioxygenase</keyword>
<dbReference type="PANTHER" id="PTHR10696">
    <property type="entry name" value="GAMMA-BUTYROBETAINE HYDROXYLASE-RELATED"/>
    <property type="match status" value="1"/>
</dbReference>
<reference evidence="6 7" key="1">
    <citation type="submission" date="2024-10" db="EMBL/GenBank/DDBJ databases">
        <title>The Natural Products Discovery Center: Release of the First 8490 Sequenced Strains for Exploring Actinobacteria Biosynthetic Diversity.</title>
        <authorList>
            <person name="Kalkreuter E."/>
            <person name="Kautsar S.A."/>
            <person name="Yang D."/>
            <person name="Bader C.D."/>
            <person name="Teijaro C.N."/>
            <person name="Fluegel L."/>
            <person name="Davis C.M."/>
            <person name="Simpson J.R."/>
            <person name="Lauterbach L."/>
            <person name="Steele A.D."/>
            <person name="Gui C."/>
            <person name="Meng S."/>
            <person name="Li G."/>
            <person name="Viehrig K."/>
            <person name="Ye F."/>
            <person name="Su P."/>
            <person name="Kiefer A.F."/>
            <person name="Nichols A."/>
            <person name="Cepeda A.J."/>
            <person name="Yan W."/>
            <person name="Fan B."/>
            <person name="Jiang Y."/>
            <person name="Adhikari A."/>
            <person name="Zheng C.-J."/>
            <person name="Schuster L."/>
            <person name="Cowan T.M."/>
            <person name="Smanski M.J."/>
            <person name="Chevrette M.G."/>
            <person name="De Carvalho L.P.S."/>
            <person name="Shen B."/>
        </authorList>
    </citation>
    <scope>NUCLEOTIDE SEQUENCE [LARGE SCALE GENOMIC DNA]</scope>
    <source>
        <strain evidence="6 7">NPDC050545</strain>
    </source>
</reference>
<evidence type="ECO:0000256" key="3">
    <source>
        <dbReference type="ARBA" id="ARBA00023004"/>
    </source>
</evidence>
<evidence type="ECO:0000256" key="2">
    <source>
        <dbReference type="ARBA" id="ARBA00023002"/>
    </source>
</evidence>
<organism evidence="6 7">
    <name type="scientific">Nonomuraea typhae</name>
    <dbReference type="NCBI Taxonomy" id="2603600"/>
    <lineage>
        <taxon>Bacteria</taxon>
        <taxon>Bacillati</taxon>
        <taxon>Actinomycetota</taxon>
        <taxon>Actinomycetes</taxon>
        <taxon>Streptosporangiales</taxon>
        <taxon>Streptosporangiaceae</taxon>
        <taxon>Nonomuraea</taxon>
    </lineage>
</organism>
<dbReference type="Gene3D" id="3.60.130.10">
    <property type="entry name" value="Clavaminate synthase-like"/>
    <property type="match status" value="1"/>
</dbReference>
<comment type="cofactor">
    <cofactor evidence="1">
        <name>Fe(2+)</name>
        <dbReference type="ChEBI" id="CHEBI:29033"/>
    </cofactor>
</comment>
<evidence type="ECO:0000259" key="5">
    <source>
        <dbReference type="Pfam" id="PF02668"/>
    </source>
</evidence>
<sequence length="234" mass="25763">MNIQSAKHDLARQGWAVLRTGRRFADGDTIDEKAVLDLAGRFGVPSSRDGGREIWPVRPTRTDPAATLSERAGAAGFHTDAAYRPDPEPVICMFVIRPAADGGRTLLLGATAVAAELRRHALGARLLDTLAAPEWRWRVPEVFGGAPAGLSPPAAVLPGDGTIRWRADNLAGLTCEQRRVASWFARLLKVLPQTVTLDHRPGDVIIIDNHRTMHARAWFRDPRRLLLRVRLWAS</sequence>
<dbReference type="InterPro" id="IPR042098">
    <property type="entry name" value="TauD-like_sf"/>
</dbReference>
<keyword evidence="4" id="KW-0045">Antibiotic biosynthesis</keyword>
<dbReference type="EMBL" id="JBITGY010000003">
    <property type="protein sequence ID" value="MFI6498164.1"/>
    <property type="molecule type" value="Genomic_DNA"/>
</dbReference>
<dbReference type="SUPFAM" id="SSF51197">
    <property type="entry name" value="Clavaminate synthase-like"/>
    <property type="match status" value="1"/>
</dbReference>
<evidence type="ECO:0000256" key="1">
    <source>
        <dbReference type="ARBA" id="ARBA00001954"/>
    </source>
</evidence>
<keyword evidence="2" id="KW-0560">Oxidoreductase</keyword>
<protein>
    <submittedName>
        <fullName evidence="6">TauD/TfdA family dioxygenase</fullName>
    </submittedName>
</protein>
<dbReference type="RefSeq" id="WP_397081421.1">
    <property type="nucleotide sequence ID" value="NZ_JBITGY010000003.1"/>
</dbReference>
<dbReference type="Proteomes" id="UP001612741">
    <property type="component" value="Unassembled WGS sequence"/>
</dbReference>
<dbReference type="Pfam" id="PF02668">
    <property type="entry name" value="TauD"/>
    <property type="match status" value="1"/>
</dbReference>
<comment type="caution">
    <text evidence="6">The sequence shown here is derived from an EMBL/GenBank/DDBJ whole genome shotgun (WGS) entry which is preliminary data.</text>
</comment>
<keyword evidence="7" id="KW-1185">Reference proteome</keyword>